<evidence type="ECO:0000256" key="10">
    <source>
        <dbReference type="SAM" id="MobiDB-lite"/>
    </source>
</evidence>
<evidence type="ECO:0000256" key="6">
    <source>
        <dbReference type="ARBA" id="ARBA00022982"/>
    </source>
</evidence>
<evidence type="ECO:0000256" key="9">
    <source>
        <dbReference type="PIRSR" id="PIRSR000005-2"/>
    </source>
</evidence>
<sequence>MVSFLVRLPKMERDEYSRLVFSHADPVLTHDEPVLESEKRAPPALAGAAAEGLASCTRCHGAHDDGAFPRLVGQQRGYLLTSLEAFADGDRHSGVMQTVAALLTEQERESLANHFAEEEPSQVSSDGTSPAPKEQRDAILRGKEIAENGVPKLNVPSCVDCHGPGEQRLSDSYPRLSGQPARYLERQLRLFHRGQRGGGPTLL</sequence>
<evidence type="ECO:0000313" key="13">
    <source>
        <dbReference type="Proteomes" id="UP000315440"/>
    </source>
</evidence>
<keyword evidence="3 8" id="KW-0349">Heme</keyword>
<evidence type="ECO:0000256" key="4">
    <source>
        <dbReference type="ARBA" id="ARBA00022723"/>
    </source>
</evidence>
<proteinExistence type="predicted"/>
<evidence type="ECO:0000256" key="1">
    <source>
        <dbReference type="ARBA" id="ARBA00004418"/>
    </source>
</evidence>
<dbReference type="GO" id="GO:0005506">
    <property type="term" value="F:iron ion binding"/>
    <property type="evidence" value="ECO:0007669"/>
    <property type="project" value="InterPro"/>
</dbReference>
<dbReference type="InterPro" id="IPR024167">
    <property type="entry name" value="Cytochrome_c4-like"/>
</dbReference>
<keyword evidence="5" id="KW-0574">Periplasm</keyword>
<evidence type="ECO:0000256" key="5">
    <source>
        <dbReference type="ARBA" id="ARBA00022764"/>
    </source>
</evidence>
<accession>A0A5C5ZS80</accession>
<comment type="PTM">
    <text evidence="8">Binds 2 heme c groups covalently per subunit.</text>
</comment>
<feature type="binding site" description="covalent" evidence="8">
    <location>
        <position position="59"/>
    </location>
    <ligand>
        <name>heme c</name>
        <dbReference type="ChEBI" id="CHEBI:61717"/>
        <label>1</label>
    </ligand>
</feature>
<dbReference type="PANTHER" id="PTHR33751:SF9">
    <property type="entry name" value="CYTOCHROME C4"/>
    <property type="match status" value="1"/>
</dbReference>
<keyword evidence="13" id="KW-1185">Reference proteome</keyword>
<evidence type="ECO:0000256" key="8">
    <source>
        <dbReference type="PIRSR" id="PIRSR000005-1"/>
    </source>
</evidence>
<dbReference type="InterPro" id="IPR050597">
    <property type="entry name" value="Cytochrome_c_Oxidase_Subunit"/>
</dbReference>
<keyword evidence="4 9" id="KW-0479">Metal-binding</keyword>
<dbReference type="PIRSF" id="PIRSF000005">
    <property type="entry name" value="Cytochrome_c4"/>
    <property type="match status" value="1"/>
</dbReference>
<feature type="binding site" description="axial binding residue" evidence="9">
    <location>
        <position position="60"/>
    </location>
    <ligand>
        <name>heme c</name>
        <dbReference type="ChEBI" id="CHEBI:61717"/>
        <label>1</label>
    </ligand>
    <ligandPart>
        <name>Fe</name>
        <dbReference type="ChEBI" id="CHEBI:18248"/>
    </ligandPart>
</feature>
<dbReference type="Gene3D" id="1.10.760.10">
    <property type="entry name" value="Cytochrome c-like domain"/>
    <property type="match status" value="2"/>
</dbReference>
<organism evidence="12 13">
    <name type="scientific">Pseudobythopirellula maris</name>
    <dbReference type="NCBI Taxonomy" id="2527991"/>
    <lineage>
        <taxon>Bacteria</taxon>
        <taxon>Pseudomonadati</taxon>
        <taxon>Planctomycetota</taxon>
        <taxon>Planctomycetia</taxon>
        <taxon>Pirellulales</taxon>
        <taxon>Lacipirellulaceae</taxon>
        <taxon>Pseudobythopirellula</taxon>
    </lineage>
</organism>
<dbReference type="GO" id="GO:0042597">
    <property type="term" value="C:periplasmic space"/>
    <property type="evidence" value="ECO:0007669"/>
    <property type="project" value="UniProtKB-SubCell"/>
</dbReference>
<dbReference type="AlphaFoldDB" id="A0A5C5ZS80"/>
<comment type="caution">
    <text evidence="12">The sequence shown here is derived from an EMBL/GenBank/DDBJ whole genome shotgun (WGS) entry which is preliminary data.</text>
</comment>
<evidence type="ECO:0000259" key="11">
    <source>
        <dbReference type="PROSITE" id="PS51007"/>
    </source>
</evidence>
<comment type="subcellular location">
    <subcellularLocation>
        <location evidence="1">Periplasm</location>
    </subcellularLocation>
</comment>
<keyword evidence="2" id="KW-0813">Transport</keyword>
<feature type="binding site" description="axial binding residue" evidence="9">
    <location>
        <position position="96"/>
    </location>
    <ligand>
        <name>heme c</name>
        <dbReference type="ChEBI" id="CHEBI:61717"/>
        <label>1</label>
    </ligand>
    <ligandPart>
        <name>Fe</name>
        <dbReference type="ChEBI" id="CHEBI:18248"/>
    </ligandPart>
</feature>
<evidence type="ECO:0000256" key="7">
    <source>
        <dbReference type="ARBA" id="ARBA00023004"/>
    </source>
</evidence>
<keyword evidence="7 9" id="KW-0408">Iron</keyword>
<name>A0A5C5ZS80_9BACT</name>
<feature type="binding site" description="covalent" evidence="8">
    <location>
        <position position="158"/>
    </location>
    <ligand>
        <name>heme c</name>
        <dbReference type="ChEBI" id="CHEBI:61717"/>
        <label>2</label>
    </ligand>
</feature>
<feature type="binding site" description="axial binding residue" evidence="9">
    <location>
        <position position="162"/>
    </location>
    <ligand>
        <name>heme c</name>
        <dbReference type="ChEBI" id="CHEBI:61717"/>
        <label>2</label>
    </ligand>
    <ligandPart>
        <name>Fe</name>
        <dbReference type="ChEBI" id="CHEBI:18248"/>
    </ligandPart>
</feature>
<feature type="binding site" description="covalent" evidence="8">
    <location>
        <position position="56"/>
    </location>
    <ligand>
        <name>heme c</name>
        <dbReference type="ChEBI" id="CHEBI:61717"/>
        <label>1</label>
    </ligand>
</feature>
<feature type="binding site" description="covalent" evidence="8">
    <location>
        <position position="161"/>
    </location>
    <ligand>
        <name>heme c</name>
        <dbReference type="ChEBI" id="CHEBI:61717"/>
        <label>2</label>
    </ligand>
</feature>
<evidence type="ECO:0000313" key="12">
    <source>
        <dbReference type="EMBL" id="TWT90349.1"/>
    </source>
</evidence>
<protein>
    <submittedName>
        <fullName evidence="12">Cytochrome c4</fullName>
    </submittedName>
</protein>
<dbReference type="Proteomes" id="UP000315440">
    <property type="component" value="Unassembled WGS sequence"/>
</dbReference>
<dbReference type="GO" id="GO:0009055">
    <property type="term" value="F:electron transfer activity"/>
    <property type="evidence" value="ECO:0007669"/>
    <property type="project" value="InterPro"/>
</dbReference>
<evidence type="ECO:0000256" key="3">
    <source>
        <dbReference type="ARBA" id="ARBA00022617"/>
    </source>
</evidence>
<feature type="domain" description="Cytochrome c" evidence="11">
    <location>
        <begin position="42"/>
        <end position="119"/>
    </location>
</feature>
<dbReference type="EMBL" id="SJPQ01000001">
    <property type="protein sequence ID" value="TWT90349.1"/>
    <property type="molecule type" value="Genomic_DNA"/>
</dbReference>
<dbReference type="SUPFAM" id="SSF46626">
    <property type="entry name" value="Cytochrome c"/>
    <property type="match status" value="2"/>
</dbReference>
<dbReference type="GO" id="GO:0020037">
    <property type="term" value="F:heme binding"/>
    <property type="evidence" value="ECO:0007669"/>
    <property type="project" value="InterPro"/>
</dbReference>
<gene>
    <name evidence="12" type="primary">cc4</name>
    <name evidence="12" type="ORF">Mal64_07380</name>
</gene>
<dbReference type="InterPro" id="IPR009056">
    <property type="entry name" value="Cyt_c-like_dom"/>
</dbReference>
<reference evidence="12 13" key="1">
    <citation type="submission" date="2019-02" db="EMBL/GenBank/DDBJ databases">
        <title>Deep-cultivation of Planctomycetes and their phenomic and genomic characterization uncovers novel biology.</title>
        <authorList>
            <person name="Wiegand S."/>
            <person name="Jogler M."/>
            <person name="Boedeker C."/>
            <person name="Pinto D."/>
            <person name="Vollmers J."/>
            <person name="Rivas-Marin E."/>
            <person name="Kohn T."/>
            <person name="Peeters S.H."/>
            <person name="Heuer A."/>
            <person name="Rast P."/>
            <person name="Oberbeckmann S."/>
            <person name="Bunk B."/>
            <person name="Jeske O."/>
            <person name="Meyerdierks A."/>
            <person name="Storesund J.E."/>
            <person name="Kallscheuer N."/>
            <person name="Luecker S."/>
            <person name="Lage O.M."/>
            <person name="Pohl T."/>
            <person name="Merkel B.J."/>
            <person name="Hornburger P."/>
            <person name="Mueller R.-W."/>
            <person name="Bruemmer F."/>
            <person name="Labrenz M."/>
            <person name="Spormann A.M."/>
            <person name="Op Den Camp H."/>
            <person name="Overmann J."/>
            <person name="Amann R."/>
            <person name="Jetten M.S.M."/>
            <person name="Mascher T."/>
            <person name="Medema M.H."/>
            <person name="Devos D.P."/>
            <person name="Kaster A.-K."/>
            <person name="Ovreas L."/>
            <person name="Rohde M."/>
            <person name="Galperin M.Y."/>
            <person name="Jogler C."/>
        </authorList>
    </citation>
    <scope>NUCLEOTIDE SEQUENCE [LARGE SCALE GENOMIC DNA]</scope>
    <source>
        <strain evidence="12 13">Mal64</strain>
    </source>
</reference>
<dbReference type="PANTHER" id="PTHR33751">
    <property type="entry name" value="CBB3-TYPE CYTOCHROME C OXIDASE SUBUNIT FIXP"/>
    <property type="match status" value="1"/>
</dbReference>
<dbReference type="PROSITE" id="PS51007">
    <property type="entry name" value="CYTC"/>
    <property type="match status" value="1"/>
</dbReference>
<evidence type="ECO:0000256" key="2">
    <source>
        <dbReference type="ARBA" id="ARBA00022448"/>
    </source>
</evidence>
<feature type="region of interest" description="Disordered" evidence="10">
    <location>
        <begin position="115"/>
        <end position="135"/>
    </location>
</feature>
<dbReference type="InterPro" id="IPR036909">
    <property type="entry name" value="Cyt_c-like_dom_sf"/>
</dbReference>
<keyword evidence="6" id="KW-0249">Electron transport</keyword>